<dbReference type="RefSeq" id="WP_068363363.1">
    <property type="nucleotide sequence ID" value="NZ_CP019337.1"/>
</dbReference>
<dbReference type="Gene3D" id="3.10.450.50">
    <property type="match status" value="1"/>
</dbReference>
<dbReference type="KEGG" id="prn:BW723_01410"/>
<evidence type="ECO:0000259" key="2">
    <source>
        <dbReference type="Pfam" id="PF14534"/>
    </source>
</evidence>
<protein>
    <recommendedName>
        <fullName evidence="2">DUF4440 domain-containing protein</fullName>
    </recommendedName>
</protein>
<dbReference type="Proteomes" id="UP000092612">
    <property type="component" value="Unassembled WGS sequence"/>
</dbReference>
<evidence type="ECO:0000313" key="3">
    <source>
        <dbReference type="EMBL" id="OBY63950.1"/>
    </source>
</evidence>
<accession>A0A1B8TWI5</accession>
<dbReference type="AlphaFoldDB" id="A0A1B8TWI5"/>
<evidence type="ECO:0000313" key="4">
    <source>
        <dbReference type="Proteomes" id="UP000092612"/>
    </source>
</evidence>
<dbReference type="InterPro" id="IPR032710">
    <property type="entry name" value="NTF2-like_dom_sf"/>
</dbReference>
<name>A0A1B8TWI5_9FLAO</name>
<sequence length="152" mass="17540">MKIQKIIYLFCLISFNSLSAQESCLSDKNLKQIDLAWEKAQMNSNVDFFKTNLSKDFVWVHNNAKTIDDKKAVINRAKRYVKNKVKYSYARTTENVTTIIFDKTGVVNGFTVVQKTVDAKPVIYHFMRTYAENNGKCVLIANHTMAVDKSKW</sequence>
<evidence type="ECO:0000256" key="1">
    <source>
        <dbReference type="SAM" id="SignalP"/>
    </source>
</evidence>
<proteinExistence type="predicted"/>
<feature type="signal peptide" evidence="1">
    <location>
        <begin position="1"/>
        <end position="20"/>
    </location>
</feature>
<keyword evidence="4" id="KW-1185">Reference proteome</keyword>
<dbReference type="Pfam" id="PF14534">
    <property type="entry name" value="DUF4440"/>
    <property type="match status" value="1"/>
</dbReference>
<feature type="chain" id="PRO_5008615687" description="DUF4440 domain-containing protein" evidence="1">
    <location>
        <begin position="21"/>
        <end position="152"/>
    </location>
</feature>
<dbReference type="SUPFAM" id="SSF54427">
    <property type="entry name" value="NTF2-like"/>
    <property type="match status" value="1"/>
</dbReference>
<reference evidence="4" key="1">
    <citation type="submission" date="2016-02" db="EMBL/GenBank/DDBJ databases">
        <title>Paenibacillus sp. LPB0068, isolated from Crassostrea gigas.</title>
        <authorList>
            <person name="Shin S.-K."/>
            <person name="Yi H."/>
        </authorList>
    </citation>
    <scope>NUCLEOTIDE SEQUENCE [LARGE SCALE GENOMIC DNA]</scope>
    <source>
        <strain evidence="4">KCTC 23969</strain>
    </source>
</reference>
<keyword evidence="1" id="KW-0732">Signal</keyword>
<feature type="domain" description="DUF4440" evidence="2">
    <location>
        <begin position="31"/>
        <end position="138"/>
    </location>
</feature>
<dbReference type="EMBL" id="LSFL01000035">
    <property type="protein sequence ID" value="OBY63950.1"/>
    <property type="molecule type" value="Genomic_DNA"/>
</dbReference>
<gene>
    <name evidence="3" type="ORF">LPB301_14280</name>
</gene>
<dbReference type="OrthoDB" id="8756677at2"/>
<dbReference type="STRING" id="996801.BW723_01410"/>
<comment type="caution">
    <text evidence="3">The sequence shown here is derived from an EMBL/GenBank/DDBJ whole genome shotgun (WGS) entry which is preliminary data.</text>
</comment>
<organism evidence="3 4">
    <name type="scientific">Polaribacter reichenbachii</name>
    <dbReference type="NCBI Taxonomy" id="996801"/>
    <lineage>
        <taxon>Bacteria</taxon>
        <taxon>Pseudomonadati</taxon>
        <taxon>Bacteroidota</taxon>
        <taxon>Flavobacteriia</taxon>
        <taxon>Flavobacteriales</taxon>
        <taxon>Flavobacteriaceae</taxon>
    </lineage>
</organism>
<dbReference type="InterPro" id="IPR027843">
    <property type="entry name" value="DUF4440"/>
</dbReference>